<name>A0A6D2K428_9BRAS</name>
<proteinExistence type="predicted"/>
<comment type="caution">
    <text evidence="1">The sequence shown here is derived from an EMBL/GenBank/DDBJ whole genome shotgun (WGS) entry which is preliminary data.</text>
</comment>
<gene>
    <name evidence="1" type="ORF">MERR_LOCUS31448</name>
</gene>
<sequence>MRIVRNNGIPVFFLKRVLKDLKRGPMACRIEVYESYQSLSGNKLYAPKPRTEKRLNTDHYMLLVAYGKTKLENLAVASVALPVNESAAVQGMQLDGADERDGRMGERILIVVKGFDVSVPKGWTLGERVLRVESMLRNHFSSCGKIKSVCIPHVFRFSTMTRHAYIEILGENAKEKAMKLRRSEMDGMKGHKLAVSLPLPPMRTIRREEMLNDQFFRCETMLVTGYDTSLPPNSVKSALRKHFSLCGEVIKVELEPEKQIPYSRFASEFVASSSGLGDRFAYVSIYGEGAKAKALQLCGSDMGGCKLVVEKSFSGMGDSPRVFPIGLLPSEAFSERVPDFPKRRKMMMMKIKNNN</sequence>
<dbReference type="EMBL" id="CACVBM020001296">
    <property type="protein sequence ID" value="CAA7044213.1"/>
    <property type="molecule type" value="Genomic_DNA"/>
</dbReference>
<dbReference type="Proteomes" id="UP000467841">
    <property type="component" value="Unassembled WGS sequence"/>
</dbReference>
<dbReference type="GO" id="GO:0003676">
    <property type="term" value="F:nucleic acid binding"/>
    <property type="evidence" value="ECO:0007669"/>
    <property type="project" value="InterPro"/>
</dbReference>
<dbReference type="Gene3D" id="3.30.70.330">
    <property type="match status" value="1"/>
</dbReference>
<organism evidence="1 2">
    <name type="scientific">Microthlaspi erraticum</name>
    <dbReference type="NCBI Taxonomy" id="1685480"/>
    <lineage>
        <taxon>Eukaryota</taxon>
        <taxon>Viridiplantae</taxon>
        <taxon>Streptophyta</taxon>
        <taxon>Embryophyta</taxon>
        <taxon>Tracheophyta</taxon>
        <taxon>Spermatophyta</taxon>
        <taxon>Magnoliopsida</taxon>
        <taxon>eudicotyledons</taxon>
        <taxon>Gunneridae</taxon>
        <taxon>Pentapetalae</taxon>
        <taxon>rosids</taxon>
        <taxon>malvids</taxon>
        <taxon>Brassicales</taxon>
        <taxon>Brassicaceae</taxon>
        <taxon>Coluteocarpeae</taxon>
        <taxon>Microthlaspi</taxon>
    </lineage>
</organism>
<keyword evidence="2" id="KW-1185">Reference proteome</keyword>
<dbReference type="SUPFAM" id="SSF54928">
    <property type="entry name" value="RNA-binding domain, RBD"/>
    <property type="match status" value="1"/>
</dbReference>
<dbReference type="InterPro" id="IPR035979">
    <property type="entry name" value="RBD_domain_sf"/>
</dbReference>
<evidence type="ECO:0008006" key="3">
    <source>
        <dbReference type="Google" id="ProtNLM"/>
    </source>
</evidence>
<protein>
    <recommendedName>
        <fullName evidence="3">RRM domain-containing protein</fullName>
    </recommendedName>
</protein>
<dbReference type="OrthoDB" id="4726at2759"/>
<dbReference type="AlphaFoldDB" id="A0A6D2K428"/>
<reference evidence="1" key="1">
    <citation type="submission" date="2020-01" db="EMBL/GenBank/DDBJ databases">
        <authorList>
            <person name="Mishra B."/>
        </authorList>
    </citation>
    <scope>NUCLEOTIDE SEQUENCE [LARGE SCALE GENOMIC DNA]</scope>
</reference>
<evidence type="ECO:0000313" key="1">
    <source>
        <dbReference type="EMBL" id="CAA7044213.1"/>
    </source>
</evidence>
<evidence type="ECO:0000313" key="2">
    <source>
        <dbReference type="Proteomes" id="UP000467841"/>
    </source>
</evidence>
<dbReference type="InterPro" id="IPR012677">
    <property type="entry name" value="Nucleotide-bd_a/b_plait_sf"/>
</dbReference>
<accession>A0A6D2K428</accession>